<organism evidence="1 2">
    <name type="scientific">Adineta steineri</name>
    <dbReference type="NCBI Taxonomy" id="433720"/>
    <lineage>
        <taxon>Eukaryota</taxon>
        <taxon>Metazoa</taxon>
        <taxon>Spiralia</taxon>
        <taxon>Gnathifera</taxon>
        <taxon>Rotifera</taxon>
        <taxon>Eurotatoria</taxon>
        <taxon>Bdelloidea</taxon>
        <taxon>Adinetida</taxon>
        <taxon>Adinetidae</taxon>
        <taxon>Adineta</taxon>
    </lineage>
</organism>
<dbReference type="AlphaFoldDB" id="A0A820JCM4"/>
<accession>A0A820JCM4</accession>
<feature type="non-terminal residue" evidence="1">
    <location>
        <position position="1"/>
    </location>
</feature>
<comment type="caution">
    <text evidence="1">The sequence shown here is derived from an EMBL/GenBank/DDBJ whole genome shotgun (WGS) entry which is preliminary data.</text>
</comment>
<protein>
    <submittedName>
        <fullName evidence="1">Uncharacterized protein</fullName>
    </submittedName>
</protein>
<reference evidence="1" key="1">
    <citation type="submission" date="2021-02" db="EMBL/GenBank/DDBJ databases">
        <authorList>
            <person name="Nowell W R."/>
        </authorList>
    </citation>
    <scope>NUCLEOTIDE SEQUENCE</scope>
</reference>
<gene>
    <name evidence="1" type="ORF">KXQ929_LOCUS46713</name>
</gene>
<name>A0A820JCM4_9BILA</name>
<evidence type="ECO:0000313" key="2">
    <source>
        <dbReference type="Proteomes" id="UP000663868"/>
    </source>
</evidence>
<dbReference type="EMBL" id="CAJOBB010015952">
    <property type="protein sequence ID" value="CAF4322667.1"/>
    <property type="molecule type" value="Genomic_DNA"/>
</dbReference>
<evidence type="ECO:0000313" key="1">
    <source>
        <dbReference type="EMBL" id="CAF4322667.1"/>
    </source>
</evidence>
<proteinExistence type="predicted"/>
<dbReference type="Proteomes" id="UP000663868">
    <property type="component" value="Unassembled WGS sequence"/>
</dbReference>
<sequence length="76" mass="7859">MKTSTTTTQTTSRITLATYGGGLGTFYLEQNSAFYGNGGGSHIIYLKKGSTFVSGGGGGHTIYYENGATYDGAGDK</sequence>